<protein>
    <recommendedName>
        <fullName evidence="4">DUF981 domain-containing protein</fullName>
    </recommendedName>
</protein>
<reference evidence="3" key="1">
    <citation type="submission" date="2013-08" db="EMBL/GenBank/DDBJ databases">
        <title>Intrasporangium oryzae NRRL B-24470.</title>
        <authorList>
            <person name="Liu H."/>
            <person name="Wang G."/>
        </authorList>
    </citation>
    <scope>NUCLEOTIDE SEQUENCE [LARGE SCALE GENOMIC DNA]</scope>
    <source>
        <strain evidence="3">Q5-1</strain>
    </source>
</reference>
<keyword evidence="3" id="KW-1185">Reference proteome</keyword>
<comment type="caution">
    <text evidence="2">The sequence shown here is derived from an EMBL/GenBank/DDBJ whole genome shotgun (WGS) entry which is preliminary data.</text>
</comment>
<feature type="transmembrane region" description="Helical" evidence="1">
    <location>
        <begin position="173"/>
        <end position="193"/>
    </location>
</feature>
<evidence type="ECO:0000313" key="3">
    <source>
        <dbReference type="Proteomes" id="UP000019494"/>
    </source>
</evidence>
<dbReference type="Pfam" id="PF06168">
    <property type="entry name" value="DUF981"/>
    <property type="match status" value="1"/>
</dbReference>
<sequence length="246" mass="26859">MLSATAALAAEGLKTDWSLSPTYNTIMAVAAGAGLITLVWFIRDLWVKQERNIEGYAFAFGILGFILTTTGLHMTLTWPIKGLPWDNIIFGETSLGFGVLLAATSWYLWRNREALRTAERPIKVLADLVRPISLFVFGLGLALVGIGVAGLWYQFFVAPAEEPISGLFADYPIVEAIFMSGLFFLVALGALLFPWAVKREAVVGRPGTVHRVAGWAWVVGGLGFFLFGALNFFTHIGLIFNTNVPS</sequence>
<evidence type="ECO:0008006" key="4">
    <source>
        <dbReference type="Google" id="ProtNLM"/>
    </source>
</evidence>
<feature type="transmembrane region" description="Helical" evidence="1">
    <location>
        <begin position="55"/>
        <end position="76"/>
    </location>
</feature>
<dbReference type="RefSeq" id="WP_034711916.1">
    <property type="nucleotide sequence ID" value="NZ_AWQS01000001.1"/>
</dbReference>
<keyword evidence="1" id="KW-0812">Transmembrane</keyword>
<feature type="transmembrane region" description="Helical" evidence="1">
    <location>
        <begin position="214"/>
        <end position="240"/>
    </location>
</feature>
<keyword evidence="1" id="KW-1133">Transmembrane helix</keyword>
<proteinExistence type="predicted"/>
<evidence type="ECO:0000256" key="1">
    <source>
        <dbReference type="SAM" id="Phobius"/>
    </source>
</evidence>
<dbReference type="EMBL" id="AWQS01000001">
    <property type="protein sequence ID" value="EWT07967.1"/>
    <property type="molecule type" value="Genomic_DNA"/>
</dbReference>
<dbReference type="AlphaFoldDB" id="W9GSB8"/>
<feature type="transmembrane region" description="Helical" evidence="1">
    <location>
        <begin position="88"/>
        <end position="109"/>
    </location>
</feature>
<organism evidence="2 3">
    <name type="scientific">Intrasporangium chromatireducens Q5-1</name>
    <dbReference type="NCBI Taxonomy" id="584657"/>
    <lineage>
        <taxon>Bacteria</taxon>
        <taxon>Bacillati</taxon>
        <taxon>Actinomycetota</taxon>
        <taxon>Actinomycetes</taxon>
        <taxon>Micrococcales</taxon>
        <taxon>Intrasporangiaceae</taxon>
        <taxon>Intrasporangium</taxon>
    </lineage>
</organism>
<accession>W9GSB8</accession>
<dbReference type="InterPro" id="IPR009324">
    <property type="entry name" value="DUF981"/>
</dbReference>
<evidence type="ECO:0000313" key="2">
    <source>
        <dbReference type="EMBL" id="EWT07967.1"/>
    </source>
</evidence>
<feature type="transmembrane region" description="Helical" evidence="1">
    <location>
        <begin position="23"/>
        <end position="43"/>
    </location>
</feature>
<name>W9GSB8_9MICO</name>
<dbReference type="Proteomes" id="UP000019494">
    <property type="component" value="Unassembled WGS sequence"/>
</dbReference>
<keyword evidence="1" id="KW-0472">Membrane</keyword>
<dbReference type="PATRIC" id="fig|584657.3.peg.23"/>
<gene>
    <name evidence="2" type="ORF">N864_11625</name>
</gene>
<feature type="transmembrane region" description="Helical" evidence="1">
    <location>
        <begin position="129"/>
        <end position="153"/>
    </location>
</feature>
<dbReference type="OrthoDB" id="1420765at2"/>